<evidence type="ECO:0000313" key="2">
    <source>
        <dbReference type="Proteomes" id="UP000231279"/>
    </source>
</evidence>
<dbReference type="EMBL" id="NKXS01010633">
    <property type="protein sequence ID" value="PIM97181.1"/>
    <property type="molecule type" value="Genomic_DNA"/>
</dbReference>
<protein>
    <submittedName>
        <fullName evidence="1">Putative enzyme related to aldose 1-epimerase</fullName>
        <ecNumber evidence="1">5.1.3.15</ecNumber>
    </submittedName>
</protein>
<gene>
    <name evidence="1" type="ORF">CDL12_30351</name>
</gene>
<keyword evidence="1" id="KW-0413">Isomerase</keyword>
<dbReference type="GO" id="GO:0030246">
    <property type="term" value="F:carbohydrate binding"/>
    <property type="evidence" value="ECO:0007669"/>
    <property type="project" value="InterPro"/>
</dbReference>
<keyword evidence="2" id="KW-1185">Reference proteome</keyword>
<dbReference type="STRING" id="429701.A0A2G9FW75"/>
<dbReference type="GO" id="GO:0047938">
    <property type="term" value="F:glucose-6-phosphate 1-epimerase activity"/>
    <property type="evidence" value="ECO:0007669"/>
    <property type="project" value="UniProtKB-EC"/>
</dbReference>
<dbReference type="Gene3D" id="2.70.98.10">
    <property type="match status" value="1"/>
</dbReference>
<dbReference type="GO" id="GO:0005737">
    <property type="term" value="C:cytoplasm"/>
    <property type="evidence" value="ECO:0007669"/>
    <property type="project" value="TreeGrafter"/>
</dbReference>
<name>A0A2G9FW75_9LAMI</name>
<dbReference type="PANTHER" id="PTHR11122:SF35">
    <property type="entry name" value="GLUCOSE-6-PHOSPHATE 1-EPIMERASE"/>
    <property type="match status" value="1"/>
</dbReference>
<proteinExistence type="predicted"/>
<dbReference type="InterPro" id="IPR008183">
    <property type="entry name" value="Aldose_1/G6P_1-epimerase"/>
</dbReference>
<evidence type="ECO:0000313" key="1">
    <source>
        <dbReference type="EMBL" id="PIM97181.1"/>
    </source>
</evidence>
<dbReference type="Pfam" id="PF01263">
    <property type="entry name" value="Aldose_epim"/>
    <property type="match status" value="1"/>
</dbReference>
<dbReference type="OrthoDB" id="1659429at2759"/>
<dbReference type="GO" id="GO:0005975">
    <property type="term" value="P:carbohydrate metabolic process"/>
    <property type="evidence" value="ECO:0007669"/>
    <property type="project" value="InterPro"/>
</dbReference>
<dbReference type="InterPro" id="IPR014718">
    <property type="entry name" value="GH-type_carb-bd"/>
</dbReference>
<dbReference type="Proteomes" id="UP000231279">
    <property type="component" value="Unassembled WGS sequence"/>
</dbReference>
<reference evidence="2" key="1">
    <citation type="journal article" date="2018" name="Gigascience">
        <title>Genome assembly of the Pink Ipe (Handroanthus impetiginosus, Bignoniaceae), a highly valued, ecologically keystone Neotropical timber forest tree.</title>
        <authorList>
            <person name="Silva-Junior O.B."/>
            <person name="Grattapaglia D."/>
            <person name="Novaes E."/>
            <person name="Collevatti R.G."/>
        </authorList>
    </citation>
    <scope>NUCLEOTIDE SEQUENCE [LARGE SCALE GENOMIC DNA]</scope>
    <source>
        <strain evidence="2">cv. UFG-1</strain>
    </source>
</reference>
<organism evidence="1 2">
    <name type="scientific">Handroanthus impetiginosus</name>
    <dbReference type="NCBI Taxonomy" id="429701"/>
    <lineage>
        <taxon>Eukaryota</taxon>
        <taxon>Viridiplantae</taxon>
        <taxon>Streptophyta</taxon>
        <taxon>Embryophyta</taxon>
        <taxon>Tracheophyta</taxon>
        <taxon>Spermatophyta</taxon>
        <taxon>Magnoliopsida</taxon>
        <taxon>eudicotyledons</taxon>
        <taxon>Gunneridae</taxon>
        <taxon>Pentapetalae</taxon>
        <taxon>asterids</taxon>
        <taxon>lamiids</taxon>
        <taxon>Lamiales</taxon>
        <taxon>Bignoniaceae</taxon>
        <taxon>Crescentiina</taxon>
        <taxon>Tabebuia alliance</taxon>
        <taxon>Handroanthus</taxon>
    </lineage>
</organism>
<comment type="caution">
    <text evidence="1">The sequence shown here is derived from an EMBL/GenBank/DDBJ whole genome shotgun (WGS) entry which is preliminary data.</text>
</comment>
<dbReference type="EC" id="5.1.3.15" evidence="1"/>
<sequence>MESSSSAGPKELTFVRGVNGYKVVLYGNHLCSVEVQLYGARVISWKNHHGQELLFVTKADSKPPKPVAGGIQICFPRVSAHGYRDLHELARYRRWKIDNSPPPLPTCSLTRAFVDLILKPSDDDLKLWPHRFEYRLRVALGHRGDLTLISLIKNMDITGGRNFSFTFAYRNYFRVSQINEVRVEGLGTLMYYIDNLEDEDHKILDHVDTITFQSEVDKVFLNTTSKICVMDQQKGQALVIHKEGLPDLGKQFE</sequence>
<accession>A0A2G9FW75</accession>
<dbReference type="InterPro" id="IPR011013">
    <property type="entry name" value="Gal_mutarotase_sf_dom"/>
</dbReference>
<dbReference type="AlphaFoldDB" id="A0A2G9FW75"/>
<dbReference type="PANTHER" id="PTHR11122">
    <property type="entry name" value="APOSPORY-ASSOCIATED PROTEIN C-RELATED"/>
    <property type="match status" value="1"/>
</dbReference>
<dbReference type="SUPFAM" id="SSF74650">
    <property type="entry name" value="Galactose mutarotase-like"/>
    <property type="match status" value="1"/>
</dbReference>